<dbReference type="AlphaFoldDB" id="A0A8B7Z1W1"/>
<dbReference type="KEGG" id="aplc:110984084"/>
<keyword evidence="3" id="KW-1185">Reference proteome</keyword>
<reference evidence="4" key="1">
    <citation type="submission" date="2025-08" db="UniProtKB">
        <authorList>
            <consortium name="RefSeq"/>
        </authorList>
    </citation>
    <scope>IDENTIFICATION</scope>
</reference>
<feature type="region of interest" description="Disordered" evidence="1">
    <location>
        <begin position="204"/>
        <end position="254"/>
    </location>
</feature>
<keyword evidence="2" id="KW-0812">Transmembrane</keyword>
<sequence length="254" mass="27862">MAIMQRCCCFDNVRSGSTASGIYSMIYALISLGYGGWQIWEYNQYGLSQTNVAFIVNCFDLALMCLVFFSSILLLVGVSTDKRGYLIPYMIAMPIVVLMQCVSLVLFIIILVHPSYYVNTYAYGFGIALLVFFTLMDGICFLCVVSQYQELRDGRGRIEDVLAARRHTTFISTTAPTVGGTAVIVTQQGSAPLQGYGGYTPQQGYPSHQGCPPQPGYPPQVGYSPAAQQGYPHSPPQGVESPPAYSEKEMPYNP</sequence>
<evidence type="ECO:0000256" key="1">
    <source>
        <dbReference type="SAM" id="MobiDB-lite"/>
    </source>
</evidence>
<dbReference type="RefSeq" id="XP_022099594.1">
    <property type="nucleotide sequence ID" value="XM_022243902.1"/>
</dbReference>
<dbReference type="PANTHER" id="PTHR36694">
    <property type="entry name" value="PASIFLORA 1, ISOFORM A-RELATED"/>
    <property type="match status" value="1"/>
</dbReference>
<protein>
    <submittedName>
        <fullName evidence="4">Uncharacterized protein LOC110984084</fullName>
    </submittedName>
</protein>
<feature type="transmembrane region" description="Helical" evidence="2">
    <location>
        <begin position="52"/>
        <end position="77"/>
    </location>
</feature>
<dbReference type="PANTHER" id="PTHR36694:SF11">
    <property type="entry name" value="LP21121P-RELATED"/>
    <property type="match status" value="1"/>
</dbReference>
<keyword evidence="2" id="KW-1133">Transmembrane helix</keyword>
<organism evidence="3 4">
    <name type="scientific">Acanthaster planci</name>
    <name type="common">Crown-of-thorns starfish</name>
    <dbReference type="NCBI Taxonomy" id="133434"/>
    <lineage>
        <taxon>Eukaryota</taxon>
        <taxon>Metazoa</taxon>
        <taxon>Echinodermata</taxon>
        <taxon>Eleutherozoa</taxon>
        <taxon>Asterozoa</taxon>
        <taxon>Asteroidea</taxon>
        <taxon>Valvatacea</taxon>
        <taxon>Valvatida</taxon>
        <taxon>Acanthasteridae</taxon>
        <taxon>Acanthaster</taxon>
    </lineage>
</organism>
<name>A0A8B7Z1W1_ACAPL</name>
<dbReference type="GeneID" id="110984084"/>
<dbReference type="OMA" id="MIAMPIV"/>
<evidence type="ECO:0000313" key="4">
    <source>
        <dbReference type="RefSeq" id="XP_022099594.1"/>
    </source>
</evidence>
<gene>
    <name evidence="4" type="primary">LOC110984084</name>
</gene>
<dbReference type="OrthoDB" id="10067585at2759"/>
<dbReference type="Proteomes" id="UP000694845">
    <property type="component" value="Unplaced"/>
</dbReference>
<proteinExistence type="predicted"/>
<evidence type="ECO:0000313" key="3">
    <source>
        <dbReference type="Proteomes" id="UP000694845"/>
    </source>
</evidence>
<keyword evidence="2" id="KW-0472">Membrane</keyword>
<feature type="transmembrane region" description="Helical" evidence="2">
    <location>
        <begin position="21"/>
        <end position="40"/>
    </location>
</feature>
<feature type="transmembrane region" description="Helical" evidence="2">
    <location>
        <begin position="123"/>
        <end position="145"/>
    </location>
</feature>
<accession>A0A8B7Z1W1</accession>
<feature type="transmembrane region" description="Helical" evidence="2">
    <location>
        <begin position="89"/>
        <end position="111"/>
    </location>
</feature>
<evidence type="ECO:0000256" key="2">
    <source>
        <dbReference type="SAM" id="Phobius"/>
    </source>
</evidence>